<dbReference type="WBParaSite" id="BXY_1703300.1">
    <property type="protein sequence ID" value="BXY_1703300.1"/>
    <property type="gene ID" value="BXY_1703300"/>
</dbReference>
<proteinExistence type="predicted"/>
<dbReference type="AlphaFoldDB" id="A0A1I7SVF7"/>
<evidence type="ECO:0000313" key="1">
    <source>
        <dbReference type="Proteomes" id="UP000095284"/>
    </source>
</evidence>
<organism evidence="1 2">
    <name type="scientific">Bursaphelenchus xylophilus</name>
    <name type="common">Pinewood nematode worm</name>
    <name type="synonym">Aphelenchoides xylophilus</name>
    <dbReference type="NCBI Taxonomy" id="6326"/>
    <lineage>
        <taxon>Eukaryota</taxon>
        <taxon>Metazoa</taxon>
        <taxon>Ecdysozoa</taxon>
        <taxon>Nematoda</taxon>
        <taxon>Chromadorea</taxon>
        <taxon>Rhabditida</taxon>
        <taxon>Tylenchina</taxon>
        <taxon>Tylenchomorpha</taxon>
        <taxon>Aphelenchoidea</taxon>
        <taxon>Aphelenchoididae</taxon>
        <taxon>Bursaphelenchus</taxon>
    </lineage>
</organism>
<reference evidence="2" key="1">
    <citation type="submission" date="2016-11" db="UniProtKB">
        <authorList>
            <consortium name="WormBaseParasite"/>
        </authorList>
    </citation>
    <scope>IDENTIFICATION</scope>
</reference>
<evidence type="ECO:0000313" key="2">
    <source>
        <dbReference type="WBParaSite" id="BXY_1703300.1"/>
    </source>
</evidence>
<accession>A0A1I7SVF7</accession>
<dbReference type="Proteomes" id="UP000095284">
    <property type="component" value="Unplaced"/>
</dbReference>
<sequence>MVKLRDEVLDQFYEHFVRPEAGLRRAVSLTKRILRILLSSNRLLSTYYGPCTSLTMTPDGFYGIGKDMRNYCTISPILLAQLGRIVDRTAGPFSVSYYMDSYTPANERGLIRLLYWAEKNGVGNVYCDYEELSVATFKLLDDLASQRPQGYYYGCNDVKESTIFKGGVEIAAPLRGFVASEKQTASMYLGDLFDHHSLHIRLAHCDGFILYQYLPLPPLPKLGYFESNVTLSSLSAPQSYEWYKHLFAEFKKSAPICDICFKLHVTVLATRYELHSSAQTDFITAIQNVLKVAAEFENLHFDTSYTAVFPETERSHKSEWLAAVDNLSEDCEIFIGNSWLCVPRFDDSFVEDTTVSIKMECKFDNDVFAALQDKSFMIFD</sequence>
<protein>
    <submittedName>
        <fullName evidence="2">Uncharacterized protein</fullName>
    </submittedName>
</protein>
<name>A0A1I7SVF7_BURXY</name>